<dbReference type="AlphaFoldDB" id="A0A0J6YNG5"/>
<feature type="domain" description="Helicase-associated" evidence="2">
    <location>
        <begin position="92"/>
        <end position="152"/>
    </location>
</feature>
<evidence type="ECO:0000313" key="3">
    <source>
        <dbReference type="EMBL" id="KMO74241.1"/>
    </source>
</evidence>
<dbReference type="InterPro" id="IPR005114">
    <property type="entry name" value="Helicase_assoc"/>
</dbReference>
<name>A0A0J6YNG5_9MYCO</name>
<dbReference type="Gene3D" id="6.10.140.530">
    <property type="match status" value="1"/>
</dbReference>
<evidence type="ECO:0000256" key="1">
    <source>
        <dbReference type="SAM" id="MobiDB-lite"/>
    </source>
</evidence>
<evidence type="ECO:0000313" key="4">
    <source>
        <dbReference type="Proteomes" id="UP000036313"/>
    </source>
</evidence>
<dbReference type="EMBL" id="JYNU01000023">
    <property type="protein sequence ID" value="KMO74241.1"/>
    <property type="molecule type" value="Genomic_DNA"/>
</dbReference>
<gene>
    <name evidence="3" type="ORF">MOBUDSM44075_03630</name>
</gene>
<dbReference type="PANTHER" id="PTHR33418">
    <property type="entry name" value="HELICASE-ASSOCIATED"/>
    <property type="match status" value="1"/>
</dbReference>
<dbReference type="RefSeq" id="WP_053079396.1">
    <property type="nucleotide sequence ID" value="NZ_JYNU01000023.1"/>
</dbReference>
<dbReference type="Proteomes" id="UP000036313">
    <property type="component" value="Unassembled WGS sequence"/>
</dbReference>
<protein>
    <submittedName>
        <fullName evidence="3">Helicase associated domain protein</fullName>
    </submittedName>
</protein>
<proteinExistence type="predicted"/>
<organism evidence="3 4">
    <name type="scientific">Mycolicibacterium obuense</name>
    <dbReference type="NCBI Taxonomy" id="1807"/>
    <lineage>
        <taxon>Bacteria</taxon>
        <taxon>Bacillati</taxon>
        <taxon>Actinomycetota</taxon>
        <taxon>Actinomycetes</taxon>
        <taxon>Mycobacteriales</taxon>
        <taxon>Mycobacteriaceae</taxon>
        <taxon>Mycolicibacterium</taxon>
    </lineage>
</organism>
<dbReference type="PATRIC" id="fig|1807.14.peg.3650"/>
<evidence type="ECO:0000259" key="2">
    <source>
        <dbReference type="Pfam" id="PF03457"/>
    </source>
</evidence>
<feature type="domain" description="Helicase-associated" evidence="2">
    <location>
        <begin position="229"/>
        <end position="289"/>
    </location>
</feature>
<comment type="caution">
    <text evidence="3">The sequence shown here is derived from an EMBL/GenBank/DDBJ whole genome shotgun (WGS) entry which is preliminary data.</text>
</comment>
<feature type="region of interest" description="Disordered" evidence="1">
    <location>
        <begin position="294"/>
        <end position="316"/>
    </location>
</feature>
<reference evidence="3 4" key="1">
    <citation type="journal article" date="2015" name="Genome Biol. Evol.">
        <title>Characterization of Three Mycobacterium spp. with Potential Use in Bioremediation by Genome Sequencing and Comparative Genomics.</title>
        <authorList>
            <person name="Das S."/>
            <person name="Pettersson B.M."/>
            <person name="Behra P.R."/>
            <person name="Ramesh M."/>
            <person name="Dasgupta S."/>
            <person name="Bhattacharya A."/>
            <person name="Kirsebom L.A."/>
        </authorList>
    </citation>
    <scope>NUCLEOTIDE SEQUENCE [LARGE SCALE GENOMIC DNA]</scope>
    <source>
        <strain evidence="3 4">DSM 44075</strain>
    </source>
</reference>
<dbReference type="PANTHER" id="PTHR33418:SF1">
    <property type="entry name" value="HELICASE-ASSOCIATED DOMAIN-CONTAINING PROTEIN"/>
    <property type="match status" value="1"/>
</dbReference>
<dbReference type="Pfam" id="PF03457">
    <property type="entry name" value="HA"/>
    <property type="match status" value="2"/>
</dbReference>
<sequence length="316" mass="35156">MNTTGTLCCAHPPASGEAQPAPWAVVLAALRRYEQHRHSVDVPPRTRAYGVALGRCISALRANYWNGHLDPDIIADVEAVPGWHWGDPPPGAWRTALRSATAAARRHRGGATPPYPRRAGGVDLQAWCARQRADYAAGLLSPAQIDALSALPGWDWDPDEHRWRQGLTMLVEFVDSGGDLAMLHRDLRVNGFALGRWWQRCHEDCRAGVLSAERRAVLAALFADNCCPDPWSVGYLVLQRFCDAQGHARPRQNAVVDGFRLGWWVTVQRRQRRRGALNAERIHLLDALPGWQWNPGRGTRPPPAHPRRPQVISRAG</sequence>
<accession>A0A0J6YNG5</accession>